<proteinExistence type="predicted"/>
<accession>A0A0A9CQF4</accession>
<sequence>MFEINNLQPICIYDISSASVLIITSMNLLLKLSFCALLKGTF</sequence>
<organism evidence="2">
    <name type="scientific">Arundo donax</name>
    <name type="common">Giant reed</name>
    <name type="synonym">Donax arundinaceus</name>
    <dbReference type="NCBI Taxonomy" id="35708"/>
    <lineage>
        <taxon>Eukaryota</taxon>
        <taxon>Viridiplantae</taxon>
        <taxon>Streptophyta</taxon>
        <taxon>Embryophyta</taxon>
        <taxon>Tracheophyta</taxon>
        <taxon>Spermatophyta</taxon>
        <taxon>Magnoliopsida</taxon>
        <taxon>Liliopsida</taxon>
        <taxon>Poales</taxon>
        <taxon>Poaceae</taxon>
        <taxon>PACMAD clade</taxon>
        <taxon>Arundinoideae</taxon>
        <taxon>Arundineae</taxon>
        <taxon>Arundo</taxon>
    </lineage>
</organism>
<evidence type="ECO:0000313" key="2">
    <source>
        <dbReference type="EMBL" id="JAD73732.1"/>
    </source>
</evidence>
<dbReference type="EMBL" id="GBRH01224163">
    <property type="protein sequence ID" value="JAD73732.1"/>
    <property type="molecule type" value="Transcribed_RNA"/>
</dbReference>
<reference evidence="2" key="2">
    <citation type="journal article" date="2015" name="Data Brief">
        <title>Shoot transcriptome of the giant reed, Arundo donax.</title>
        <authorList>
            <person name="Barrero R.A."/>
            <person name="Guerrero F.D."/>
            <person name="Moolhuijzen P."/>
            <person name="Goolsby J.A."/>
            <person name="Tidwell J."/>
            <person name="Bellgard S.E."/>
            <person name="Bellgard M.I."/>
        </authorList>
    </citation>
    <scope>NUCLEOTIDE SEQUENCE</scope>
    <source>
        <tissue evidence="2">Shoot tissue taken approximately 20 cm above the soil surface</tissue>
    </source>
</reference>
<keyword evidence="1" id="KW-1133">Transmembrane helix</keyword>
<name>A0A0A9CQF4_ARUDO</name>
<feature type="transmembrane region" description="Helical" evidence="1">
    <location>
        <begin position="12"/>
        <end position="30"/>
    </location>
</feature>
<reference evidence="2" key="1">
    <citation type="submission" date="2014-09" db="EMBL/GenBank/DDBJ databases">
        <authorList>
            <person name="Magalhaes I.L.F."/>
            <person name="Oliveira U."/>
            <person name="Santos F.R."/>
            <person name="Vidigal T.H.D.A."/>
            <person name="Brescovit A.D."/>
            <person name="Santos A.J."/>
        </authorList>
    </citation>
    <scope>NUCLEOTIDE SEQUENCE</scope>
    <source>
        <tissue evidence="2">Shoot tissue taken approximately 20 cm above the soil surface</tissue>
    </source>
</reference>
<keyword evidence="1" id="KW-0472">Membrane</keyword>
<dbReference type="AlphaFoldDB" id="A0A0A9CQF4"/>
<evidence type="ECO:0000256" key="1">
    <source>
        <dbReference type="SAM" id="Phobius"/>
    </source>
</evidence>
<protein>
    <submittedName>
        <fullName evidence="2">Uncharacterized protein</fullName>
    </submittedName>
</protein>
<keyword evidence="1" id="KW-0812">Transmembrane</keyword>